<dbReference type="InterPro" id="IPR017937">
    <property type="entry name" value="Thioredoxin_CS"/>
</dbReference>
<dbReference type="PANTHER" id="PTHR42852">
    <property type="entry name" value="THIOL:DISULFIDE INTERCHANGE PROTEIN DSBE"/>
    <property type="match status" value="1"/>
</dbReference>
<dbReference type="Gene3D" id="3.40.30.10">
    <property type="entry name" value="Glutaredoxin"/>
    <property type="match status" value="1"/>
</dbReference>
<dbReference type="PROSITE" id="PS00194">
    <property type="entry name" value="THIOREDOXIN_1"/>
    <property type="match status" value="1"/>
</dbReference>
<dbReference type="InterPro" id="IPR000866">
    <property type="entry name" value="AhpC/TSA"/>
</dbReference>
<dbReference type="Pfam" id="PF00578">
    <property type="entry name" value="AhpC-TSA"/>
    <property type="match status" value="1"/>
</dbReference>
<dbReference type="CDD" id="cd02966">
    <property type="entry name" value="TlpA_like_family"/>
    <property type="match status" value="1"/>
</dbReference>
<gene>
    <name evidence="3" type="ORF">ACKW6Q_00690</name>
</gene>
<dbReference type="PANTHER" id="PTHR42852:SF13">
    <property type="entry name" value="PROTEIN DIPZ"/>
    <property type="match status" value="1"/>
</dbReference>
<dbReference type="RefSeq" id="WP_409355312.1">
    <property type="nucleotide sequence ID" value="NZ_JBJXVJ010000001.1"/>
</dbReference>
<evidence type="ECO:0000313" key="4">
    <source>
        <dbReference type="Proteomes" id="UP001634154"/>
    </source>
</evidence>
<sequence>MMKKIMSIILGILAVVTIAGFFFFRSLTHAETDLNKLDLKNLSGKQVVSAELLSKPLIINYWATWCAPCRQEFPEFQRVKEKLGDKINVVIISDESKSTIEKFKKNNTYTFDYLISDKKLNMKIRPVTVFYNRKGEAVKQLIGTTTEEEILKIVNSMK</sequence>
<dbReference type="InterPro" id="IPR036249">
    <property type="entry name" value="Thioredoxin-like_sf"/>
</dbReference>
<comment type="caution">
    <text evidence="3">The sequence shown here is derived from an EMBL/GenBank/DDBJ whole genome shotgun (WGS) entry which is preliminary data.</text>
</comment>
<dbReference type="PROSITE" id="PS51352">
    <property type="entry name" value="THIOREDOXIN_2"/>
    <property type="match status" value="1"/>
</dbReference>
<proteinExistence type="predicted"/>
<keyword evidence="1" id="KW-0676">Redox-active center</keyword>
<evidence type="ECO:0000259" key="2">
    <source>
        <dbReference type="PROSITE" id="PS51352"/>
    </source>
</evidence>
<dbReference type="InterPro" id="IPR013766">
    <property type="entry name" value="Thioredoxin_domain"/>
</dbReference>
<evidence type="ECO:0000313" key="3">
    <source>
        <dbReference type="EMBL" id="MFN1215473.1"/>
    </source>
</evidence>
<name>A0ABW9JWI9_9FLAO</name>
<dbReference type="SUPFAM" id="SSF52833">
    <property type="entry name" value="Thioredoxin-like"/>
    <property type="match status" value="1"/>
</dbReference>
<reference evidence="3 4" key="1">
    <citation type="submission" date="2024-12" db="EMBL/GenBank/DDBJ databases">
        <title>Draft genome sequence of Chryseobacterium kwangjuense AG447.</title>
        <authorList>
            <person name="Cheptsov V.S."/>
            <person name="Belov A."/>
            <person name="Zavarzina A.G."/>
        </authorList>
    </citation>
    <scope>NUCLEOTIDE SEQUENCE [LARGE SCALE GENOMIC DNA]</scope>
    <source>
        <strain evidence="3 4">AG447</strain>
    </source>
</reference>
<organism evidence="3 4">
    <name type="scientific">Chryseobacterium kwangjuense</name>
    <dbReference type="NCBI Taxonomy" id="267125"/>
    <lineage>
        <taxon>Bacteria</taxon>
        <taxon>Pseudomonadati</taxon>
        <taxon>Bacteroidota</taxon>
        <taxon>Flavobacteriia</taxon>
        <taxon>Flavobacteriales</taxon>
        <taxon>Weeksellaceae</taxon>
        <taxon>Chryseobacterium group</taxon>
        <taxon>Chryseobacterium</taxon>
    </lineage>
</organism>
<keyword evidence="4" id="KW-1185">Reference proteome</keyword>
<dbReference type="Proteomes" id="UP001634154">
    <property type="component" value="Unassembled WGS sequence"/>
</dbReference>
<protein>
    <submittedName>
        <fullName evidence="3">TlpA family protein disulfide reductase</fullName>
    </submittedName>
</protein>
<dbReference type="EMBL" id="JBJXVJ010000001">
    <property type="protein sequence ID" value="MFN1215473.1"/>
    <property type="molecule type" value="Genomic_DNA"/>
</dbReference>
<dbReference type="InterPro" id="IPR050553">
    <property type="entry name" value="Thioredoxin_ResA/DsbE_sf"/>
</dbReference>
<accession>A0ABW9JWI9</accession>
<evidence type="ECO:0000256" key="1">
    <source>
        <dbReference type="ARBA" id="ARBA00023284"/>
    </source>
</evidence>
<feature type="domain" description="Thioredoxin" evidence="2">
    <location>
        <begin position="28"/>
        <end position="158"/>
    </location>
</feature>